<feature type="transmembrane region" description="Helical" evidence="1">
    <location>
        <begin position="53"/>
        <end position="76"/>
    </location>
</feature>
<keyword evidence="1" id="KW-0812">Transmembrane</keyword>
<gene>
    <name evidence="2" type="ORF">SAMN05216454_101220</name>
</gene>
<dbReference type="Proteomes" id="UP000199512">
    <property type="component" value="Unassembled WGS sequence"/>
</dbReference>
<keyword evidence="1" id="KW-0472">Membrane</keyword>
<dbReference type="Pfam" id="PF04018">
    <property type="entry name" value="VCA0040-like"/>
    <property type="match status" value="1"/>
</dbReference>
<feature type="transmembrane region" description="Helical" evidence="1">
    <location>
        <begin position="82"/>
        <end position="102"/>
    </location>
</feature>
<dbReference type="PANTHER" id="PTHR37308:SF1">
    <property type="entry name" value="POLYPRENYL-PHOSPHATE TRANSPORTER"/>
    <property type="match status" value="1"/>
</dbReference>
<proteinExistence type="predicted"/>
<evidence type="ECO:0000313" key="2">
    <source>
        <dbReference type="EMBL" id="SEN22085.1"/>
    </source>
</evidence>
<accession>A0A1H8ERH1</accession>
<feature type="transmembrane region" description="Helical" evidence="1">
    <location>
        <begin position="114"/>
        <end position="132"/>
    </location>
</feature>
<organism evidence="2 3">
    <name type="scientific">Peptostreptococcus russellii</name>
    <dbReference type="NCBI Taxonomy" id="215200"/>
    <lineage>
        <taxon>Bacteria</taxon>
        <taxon>Bacillati</taxon>
        <taxon>Bacillota</taxon>
        <taxon>Clostridia</taxon>
        <taxon>Peptostreptococcales</taxon>
        <taxon>Peptostreptococcaceae</taxon>
        <taxon>Peptostreptococcus</taxon>
    </lineage>
</organism>
<reference evidence="2" key="1">
    <citation type="submission" date="2016-10" db="EMBL/GenBank/DDBJ databases">
        <authorList>
            <person name="de Groot N.N."/>
        </authorList>
    </citation>
    <scope>NUCLEOTIDE SEQUENCE [LARGE SCALE GENOMIC DNA]</scope>
    <source>
        <strain evidence="2">Calf135</strain>
    </source>
</reference>
<keyword evidence="1" id="KW-1133">Transmembrane helix</keyword>
<dbReference type="EMBL" id="FODF01000001">
    <property type="protein sequence ID" value="SEN22085.1"/>
    <property type="molecule type" value="Genomic_DNA"/>
</dbReference>
<name>A0A1H8ERH1_9FIRM</name>
<keyword evidence="3" id="KW-1185">Reference proteome</keyword>
<dbReference type="InterPro" id="IPR007163">
    <property type="entry name" value="VCA0040-like"/>
</dbReference>
<feature type="transmembrane region" description="Helical" evidence="1">
    <location>
        <begin position="176"/>
        <end position="194"/>
    </location>
</feature>
<feature type="transmembrane region" description="Helical" evidence="1">
    <location>
        <begin position="152"/>
        <end position="169"/>
    </location>
</feature>
<feature type="transmembrane region" description="Helical" evidence="1">
    <location>
        <begin position="6"/>
        <end position="32"/>
    </location>
</feature>
<evidence type="ECO:0000256" key="1">
    <source>
        <dbReference type="SAM" id="Phobius"/>
    </source>
</evidence>
<dbReference type="AlphaFoldDB" id="A0A1H8ERH1"/>
<dbReference type="OrthoDB" id="9793746at2"/>
<feature type="transmembrane region" description="Helical" evidence="1">
    <location>
        <begin position="200"/>
        <end position="222"/>
    </location>
</feature>
<sequence length="295" mass="32536">MIINMFNGFCMAVADSVPGVSGGTIAFILGFYEELLESINNITSGNKENRKESIIFISKIFLGWIIGMTCSVLFLSKMFGKNIYTLSSLFIGLTVASIIYILKNEIKTIEKKKSYLLLTLAGIVLVVLISSFRGKFVRSGNIVMSDLDLIEYIYIFISGMITISAMVLPGISGSTLLLILGAYIPIINALDRLLNMDFSVLSGLLTFIAGILFGIVLSVRVIRNAFRRHRSKMIYFVIGLTLGSLQAIKNGPTTMSVSKEALNLSNFSITGFLVGIVLLLILEYIKNRSMKKYVK</sequence>
<feature type="transmembrane region" description="Helical" evidence="1">
    <location>
        <begin position="264"/>
        <end position="285"/>
    </location>
</feature>
<evidence type="ECO:0000313" key="3">
    <source>
        <dbReference type="Proteomes" id="UP000199512"/>
    </source>
</evidence>
<feature type="transmembrane region" description="Helical" evidence="1">
    <location>
        <begin position="234"/>
        <end position="252"/>
    </location>
</feature>
<dbReference type="STRING" id="215200.SAMN05216454_101220"/>
<protein>
    <submittedName>
        <fullName evidence="2">Putative membrane protein</fullName>
    </submittedName>
</protein>
<dbReference type="RefSeq" id="WP_091973510.1">
    <property type="nucleotide sequence ID" value="NZ_FODF01000001.1"/>
</dbReference>
<dbReference type="PANTHER" id="PTHR37308">
    <property type="entry name" value="INTEGRAL MEMBRANE PROTEIN"/>
    <property type="match status" value="1"/>
</dbReference>